<evidence type="ECO:0000256" key="5">
    <source>
        <dbReference type="ARBA" id="ARBA00022475"/>
    </source>
</evidence>
<comment type="subcellular location">
    <subcellularLocation>
        <location evidence="1 14">Cell membrane</location>
        <topology evidence="1 14">Multi-pass membrane protein</topology>
    </subcellularLocation>
</comment>
<feature type="transmembrane region" description="Helical" evidence="14">
    <location>
        <begin position="43"/>
        <end position="62"/>
    </location>
</feature>
<evidence type="ECO:0000256" key="7">
    <source>
        <dbReference type="ARBA" id="ARBA00022801"/>
    </source>
</evidence>
<evidence type="ECO:0000256" key="13">
    <source>
        <dbReference type="ARBA" id="ARBA00047594"/>
    </source>
</evidence>
<keyword evidence="6 14" id="KW-0812">Transmembrane</keyword>
<dbReference type="STRING" id="1797716.A3D07_02525"/>
<dbReference type="GO" id="GO:0050380">
    <property type="term" value="F:undecaprenyl-diphosphatase activity"/>
    <property type="evidence" value="ECO:0007669"/>
    <property type="project" value="UniProtKB-UniRule"/>
</dbReference>
<comment type="similarity">
    <text evidence="2 14">Belongs to the UppP family.</text>
</comment>
<dbReference type="NCBIfam" id="TIGR00753">
    <property type="entry name" value="undec_PP_bacA"/>
    <property type="match status" value="1"/>
</dbReference>
<evidence type="ECO:0000256" key="3">
    <source>
        <dbReference type="ARBA" id="ARBA00012374"/>
    </source>
</evidence>
<organism evidence="15 16">
    <name type="scientific">Candidatus Curtissbacteria bacterium RIFCSPHIGHO2_02_FULL_42_15</name>
    <dbReference type="NCBI Taxonomy" id="1797716"/>
    <lineage>
        <taxon>Bacteria</taxon>
        <taxon>Candidatus Curtissiibacteriota</taxon>
    </lineage>
</organism>
<keyword evidence="10 14" id="KW-0046">Antibiotic resistance</keyword>
<evidence type="ECO:0000256" key="4">
    <source>
        <dbReference type="ARBA" id="ARBA00021581"/>
    </source>
</evidence>
<evidence type="ECO:0000256" key="8">
    <source>
        <dbReference type="ARBA" id="ARBA00022989"/>
    </source>
</evidence>
<dbReference type="PANTHER" id="PTHR30622:SF4">
    <property type="entry name" value="UNDECAPRENYL-DIPHOSPHATASE"/>
    <property type="match status" value="1"/>
</dbReference>
<evidence type="ECO:0000313" key="16">
    <source>
        <dbReference type="Proteomes" id="UP000177124"/>
    </source>
</evidence>
<accession>A0A1F5GDX3</accession>
<evidence type="ECO:0000256" key="1">
    <source>
        <dbReference type="ARBA" id="ARBA00004651"/>
    </source>
</evidence>
<dbReference type="PANTHER" id="PTHR30622">
    <property type="entry name" value="UNDECAPRENYL-DIPHOSPHATASE"/>
    <property type="match status" value="1"/>
</dbReference>
<evidence type="ECO:0000313" key="15">
    <source>
        <dbReference type="EMBL" id="OGD90044.1"/>
    </source>
</evidence>
<comment type="caution">
    <text evidence="15">The sequence shown here is derived from an EMBL/GenBank/DDBJ whole genome shotgun (WGS) entry which is preliminary data.</text>
</comment>
<dbReference type="GO" id="GO:0008360">
    <property type="term" value="P:regulation of cell shape"/>
    <property type="evidence" value="ECO:0007669"/>
    <property type="project" value="UniProtKB-KW"/>
</dbReference>
<dbReference type="GO" id="GO:0046677">
    <property type="term" value="P:response to antibiotic"/>
    <property type="evidence" value="ECO:0007669"/>
    <property type="project" value="UniProtKB-UniRule"/>
</dbReference>
<evidence type="ECO:0000256" key="6">
    <source>
        <dbReference type="ARBA" id="ARBA00022692"/>
    </source>
</evidence>
<keyword evidence="14" id="KW-0133">Cell shape</keyword>
<comment type="catalytic activity">
    <reaction evidence="13 14">
        <text>di-trans,octa-cis-undecaprenyl diphosphate + H2O = di-trans,octa-cis-undecaprenyl phosphate + phosphate + H(+)</text>
        <dbReference type="Rhea" id="RHEA:28094"/>
        <dbReference type="ChEBI" id="CHEBI:15377"/>
        <dbReference type="ChEBI" id="CHEBI:15378"/>
        <dbReference type="ChEBI" id="CHEBI:43474"/>
        <dbReference type="ChEBI" id="CHEBI:58405"/>
        <dbReference type="ChEBI" id="CHEBI:60392"/>
        <dbReference type="EC" id="3.6.1.27"/>
    </reaction>
</comment>
<dbReference type="GO" id="GO:0071555">
    <property type="term" value="P:cell wall organization"/>
    <property type="evidence" value="ECO:0007669"/>
    <property type="project" value="UniProtKB-KW"/>
</dbReference>
<evidence type="ECO:0000256" key="9">
    <source>
        <dbReference type="ARBA" id="ARBA00023136"/>
    </source>
</evidence>
<feature type="transmembrane region" description="Helical" evidence="14">
    <location>
        <begin position="74"/>
        <end position="93"/>
    </location>
</feature>
<keyword evidence="9 14" id="KW-0472">Membrane</keyword>
<comment type="function">
    <text evidence="14">Catalyzes the dephosphorylation of undecaprenyl diphosphate (UPP). Confers resistance to bacitracin.</text>
</comment>
<dbReference type="EMBL" id="MFBF01000056">
    <property type="protein sequence ID" value="OGD90044.1"/>
    <property type="molecule type" value="Genomic_DNA"/>
</dbReference>
<feature type="transmembrane region" description="Helical" evidence="14">
    <location>
        <begin position="207"/>
        <end position="226"/>
    </location>
</feature>
<dbReference type="GO" id="GO:0005886">
    <property type="term" value="C:plasma membrane"/>
    <property type="evidence" value="ECO:0007669"/>
    <property type="project" value="UniProtKB-SubCell"/>
</dbReference>
<keyword evidence="14" id="KW-0961">Cell wall biogenesis/degradation</keyword>
<evidence type="ECO:0000256" key="10">
    <source>
        <dbReference type="ARBA" id="ARBA00023251"/>
    </source>
</evidence>
<gene>
    <name evidence="14" type="primary">uppP</name>
    <name evidence="15" type="ORF">A3D07_02525</name>
</gene>
<dbReference type="GO" id="GO:0009252">
    <property type="term" value="P:peptidoglycan biosynthetic process"/>
    <property type="evidence" value="ECO:0007669"/>
    <property type="project" value="UniProtKB-KW"/>
</dbReference>
<sequence length="258" mass="28153">MNYLLAILAGAVQGLTEFLPISSTGHLIIFEKIFGISQTEFGLAFDASLHLGTLLAIAVFFYKDYLKVFKVKNGLIAKLAVGTLPAVIFGLLLETQIETTFRQTWIVGLSLILFSFVFILAEKLGRQIKTKEKTTIVDSLAVGLFQSLALIPGISRSGSTISAGLFLGLKREEAAKFAFMLAGPVIAGAGLKKFFEVITTQTLGSSDLNFFLVGMISSAIFGYLTIKYFLKYLSTKTLYPFVIYRVVLGVILLIAAFM</sequence>
<comment type="miscellaneous">
    <text evidence="14">Bacitracin is thought to be involved in the inhibition of peptidoglycan synthesis by sequestering undecaprenyl diphosphate, thereby reducing the pool of lipid carrier available.</text>
</comment>
<dbReference type="EC" id="3.6.1.27" evidence="3 14"/>
<dbReference type="InterPro" id="IPR003824">
    <property type="entry name" value="UppP"/>
</dbReference>
<evidence type="ECO:0000256" key="11">
    <source>
        <dbReference type="ARBA" id="ARBA00032707"/>
    </source>
</evidence>
<proteinExistence type="inferred from homology"/>
<reference evidence="15 16" key="1">
    <citation type="journal article" date="2016" name="Nat. Commun.">
        <title>Thousands of microbial genomes shed light on interconnected biogeochemical processes in an aquifer system.</title>
        <authorList>
            <person name="Anantharaman K."/>
            <person name="Brown C.T."/>
            <person name="Hug L.A."/>
            <person name="Sharon I."/>
            <person name="Castelle C.J."/>
            <person name="Probst A.J."/>
            <person name="Thomas B.C."/>
            <person name="Singh A."/>
            <person name="Wilkins M.J."/>
            <person name="Karaoz U."/>
            <person name="Brodie E.L."/>
            <person name="Williams K.H."/>
            <person name="Hubbard S.S."/>
            <person name="Banfield J.F."/>
        </authorList>
    </citation>
    <scope>NUCLEOTIDE SEQUENCE [LARGE SCALE GENOMIC DNA]</scope>
</reference>
<keyword evidence="8 14" id="KW-1133">Transmembrane helix</keyword>
<protein>
    <recommendedName>
        <fullName evidence="4 14">Undecaprenyl-diphosphatase</fullName>
        <ecNumber evidence="3 14">3.6.1.27</ecNumber>
    </recommendedName>
    <alternativeName>
        <fullName evidence="12 14">Bacitracin resistance protein</fullName>
    </alternativeName>
    <alternativeName>
        <fullName evidence="11 14">Undecaprenyl pyrophosphate phosphatase</fullName>
    </alternativeName>
</protein>
<evidence type="ECO:0000256" key="12">
    <source>
        <dbReference type="ARBA" id="ARBA00032932"/>
    </source>
</evidence>
<dbReference type="HAMAP" id="MF_01006">
    <property type="entry name" value="Undec_diphosphatase"/>
    <property type="match status" value="1"/>
</dbReference>
<keyword evidence="7 14" id="KW-0378">Hydrolase</keyword>
<evidence type="ECO:0000256" key="2">
    <source>
        <dbReference type="ARBA" id="ARBA00010621"/>
    </source>
</evidence>
<dbReference type="Pfam" id="PF02673">
    <property type="entry name" value="BacA"/>
    <property type="match status" value="1"/>
</dbReference>
<dbReference type="AlphaFoldDB" id="A0A1F5GDX3"/>
<evidence type="ECO:0000256" key="14">
    <source>
        <dbReference type="HAMAP-Rule" id="MF_01006"/>
    </source>
</evidence>
<name>A0A1F5GDX3_9BACT</name>
<feature type="transmembrane region" description="Helical" evidence="14">
    <location>
        <begin position="238"/>
        <end position="257"/>
    </location>
</feature>
<keyword evidence="5 14" id="KW-1003">Cell membrane</keyword>
<dbReference type="Proteomes" id="UP000177124">
    <property type="component" value="Unassembled WGS sequence"/>
</dbReference>
<keyword evidence="14" id="KW-0573">Peptidoglycan synthesis</keyword>
<feature type="transmembrane region" description="Helical" evidence="14">
    <location>
        <begin position="105"/>
        <end position="124"/>
    </location>
</feature>